<dbReference type="Proteomes" id="UP000053617">
    <property type="component" value="Unassembled WGS sequence"/>
</dbReference>
<dbReference type="Gene3D" id="3.40.50.150">
    <property type="entry name" value="Vaccinia Virus protein VP39"/>
    <property type="match status" value="1"/>
</dbReference>
<dbReference type="CDD" id="cd02440">
    <property type="entry name" value="AdoMet_MTases"/>
    <property type="match status" value="1"/>
</dbReference>
<dbReference type="GO" id="GO:0008757">
    <property type="term" value="F:S-adenosylmethionine-dependent methyltransferase activity"/>
    <property type="evidence" value="ECO:0007669"/>
    <property type="project" value="InterPro"/>
</dbReference>
<dbReference type="Pfam" id="PF08241">
    <property type="entry name" value="Methyltransf_11"/>
    <property type="match status" value="1"/>
</dbReference>
<dbReference type="GeneID" id="25299380"/>
<dbReference type="HOGENOM" id="CLU_065416_0_0_1"/>
<reference evidence="2 3" key="1">
    <citation type="submission" date="2015-01" db="EMBL/GenBank/DDBJ databases">
        <title>The Genome Sequence of Rhinocladiella mackenzie CBS 650.93.</title>
        <authorList>
            <consortium name="The Broad Institute Genomics Platform"/>
            <person name="Cuomo C."/>
            <person name="de Hoog S."/>
            <person name="Gorbushina A."/>
            <person name="Stielow B."/>
            <person name="Teixiera M."/>
            <person name="Abouelleil A."/>
            <person name="Chapman S.B."/>
            <person name="Priest M."/>
            <person name="Young S.K."/>
            <person name="Wortman J."/>
            <person name="Nusbaum C."/>
            <person name="Birren B."/>
        </authorList>
    </citation>
    <scope>NUCLEOTIDE SEQUENCE [LARGE SCALE GENOMIC DNA]</scope>
    <source>
        <strain evidence="2 3">CBS 650.93</strain>
    </source>
</reference>
<dbReference type="OrthoDB" id="2013972at2759"/>
<name>A0A0D2I8N0_9EURO</name>
<dbReference type="RefSeq" id="XP_013266707.1">
    <property type="nucleotide sequence ID" value="XM_013411253.1"/>
</dbReference>
<dbReference type="VEuPathDB" id="FungiDB:Z518_11309"/>
<proteinExistence type="predicted"/>
<dbReference type="EMBL" id="KN847486">
    <property type="protein sequence ID" value="KIW99570.1"/>
    <property type="molecule type" value="Genomic_DNA"/>
</dbReference>
<dbReference type="STRING" id="1442369.A0A0D2I8N0"/>
<evidence type="ECO:0000313" key="2">
    <source>
        <dbReference type="EMBL" id="KIW99570.1"/>
    </source>
</evidence>
<dbReference type="SUPFAM" id="SSF53335">
    <property type="entry name" value="S-adenosyl-L-methionine-dependent methyltransferases"/>
    <property type="match status" value="1"/>
</dbReference>
<dbReference type="InterPro" id="IPR013216">
    <property type="entry name" value="Methyltransf_11"/>
</dbReference>
<organism evidence="2 3">
    <name type="scientific">Rhinocladiella mackenziei CBS 650.93</name>
    <dbReference type="NCBI Taxonomy" id="1442369"/>
    <lineage>
        <taxon>Eukaryota</taxon>
        <taxon>Fungi</taxon>
        <taxon>Dikarya</taxon>
        <taxon>Ascomycota</taxon>
        <taxon>Pezizomycotina</taxon>
        <taxon>Eurotiomycetes</taxon>
        <taxon>Chaetothyriomycetidae</taxon>
        <taxon>Chaetothyriales</taxon>
        <taxon>Herpotrichiellaceae</taxon>
        <taxon>Rhinocladiella</taxon>
    </lineage>
</organism>
<protein>
    <recommendedName>
        <fullName evidence="1">Methyltransferase type 11 domain-containing protein</fullName>
    </recommendedName>
</protein>
<gene>
    <name evidence="2" type="ORF">Z518_11309</name>
</gene>
<dbReference type="AlphaFoldDB" id="A0A0D2I8N0"/>
<keyword evidence="3" id="KW-1185">Reference proteome</keyword>
<evidence type="ECO:0000259" key="1">
    <source>
        <dbReference type="Pfam" id="PF08241"/>
    </source>
</evidence>
<evidence type="ECO:0000313" key="3">
    <source>
        <dbReference type="Proteomes" id="UP000053617"/>
    </source>
</evidence>
<accession>A0A0D2I8N0</accession>
<dbReference type="InterPro" id="IPR029063">
    <property type="entry name" value="SAM-dependent_MTases_sf"/>
</dbReference>
<sequence length="277" mass="30944">MDGLPKAYFLAEKITQKFGQHLLDQSGILATPESQSLCVLDNLCGIGIVSTSLRSALSPQTRDGLHLTCLDISGPSVKYVKQKGDKEGWKNLQVKVGDAQDTQLPSLEYHYVFANIGPTFVKDPAAMMRECYRMLRARGVVAVSVWKEAGWWEDMKEAMASLGDCAPPFPSQEQLVQVHTQDPGWKDPGTITQTLQGFGFSDVHVTEKAEQSVLQHVDEYMLMHGMVLGLIMRFWTESQRQELQERASAAIEKYMRQKYGAGPVTWTWVAFVATGKK</sequence>
<feature type="domain" description="Methyltransferase type 11" evidence="1">
    <location>
        <begin position="44"/>
        <end position="142"/>
    </location>
</feature>